<dbReference type="PANTHER" id="PTHR43883">
    <property type="entry name" value="SLR0207 PROTEIN"/>
    <property type="match status" value="1"/>
</dbReference>
<evidence type="ECO:0000313" key="3">
    <source>
        <dbReference type="Proteomes" id="UP000199347"/>
    </source>
</evidence>
<dbReference type="Pfam" id="PF01636">
    <property type="entry name" value="APH"/>
    <property type="match status" value="1"/>
</dbReference>
<gene>
    <name evidence="2" type="ORF">SAMN03080610_00983</name>
</gene>
<dbReference type="Proteomes" id="UP000199347">
    <property type="component" value="Unassembled WGS sequence"/>
</dbReference>
<dbReference type="RefSeq" id="WP_092811289.1">
    <property type="nucleotide sequence ID" value="NZ_FMVW01000002.1"/>
</dbReference>
<dbReference type="Pfam" id="PF13671">
    <property type="entry name" value="AAA_33"/>
    <property type="match status" value="1"/>
</dbReference>
<evidence type="ECO:0000259" key="1">
    <source>
        <dbReference type="Pfam" id="PF01636"/>
    </source>
</evidence>
<dbReference type="STRING" id="1120955.SAMN03080610_00983"/>
<organism evidence="2 3">
    <name type="scientific">Afifella marina DSM 2698</name>
    <dbReference type="NCBI Taxonomy" id="1120955"/>
    <lineage>
        <taxon>Bacteria</taxon>
        <taxon>Pseudomonadati</taxon>
        <taxon>Pseudomonadota</taxon>
        <taxon>Alphaproteobacteria</taxon>
        <taxon>Hyphomicrobiales</taxon>
        <taxon>Afifellaceae</taxon>
        <taxon>Afifella</taxon>
    </lineage>
</organism>
<dbReference type="EMBL" id="FMVW01000002">
    <property type="protein sequence ID" value="SCZ28483.1"/>
    <property type="molecule type" value="Genomic_DNA"/>
</dbReference>
<keyword evidence="3" id="KW-1185">Reference proteome</keyword>
<evidence type="ECO:0000313" key="2">
    <source>
        <dbReference type="EMBL" id="SCZ28483.1"/>
    </source>
</evidence>
<dbReference type="SUPFAM" id="SSF52540">
    <property type="entry name" value="P-loop containing nucleoside triphosphate hydrolases"/>
    <property type="match status" value="1"/>
</dbReference>
<accession>A0A1G5MTT9</accession>
<dbReference type="PANTHER" id="PTHR43883:SF1">
    <property type="entry name" value="GLUCONOKINASE"/>
    <property type="match status" value="1"/>
</dbReference>
<proteinExistence type="predicted"/>
<name>A0A1G5MTT9_AFIMA</name>
<dbReference type="OrthoDB" id="9810277at2"/>
<dbReference type="InterPro" id="IPR027417">
    <property type="entry name" value="P-loop_NTPase"/>
</dbReference>
<sequence length="523" mass="57280">MNKNSDLPAHVVEDQSAVFAFLADPATHGLENEIKRIDTHGAVVFLAGDDVYKLKRAVKFPFMDYSTLALRKTACEREIAVNKEAAPDIYLGIVAITRDGDELTLGGDSEPIEWAVHMRRFDETKTLDLVAEKEGLPQELLKSLVKEILAAHQRAPRRDTGPAIASLASYLEQNSEAYAENPGLYPQDRAAALTEASKMALAALTPLLQARGEAGFVRRCHGDLHLRNIVLIADKPTIFDAVEFDEAIATGDVLYDLAFLLMDLWERGLHREANIVMNRYLWGSDASEIDGLAALPLFLSIRATIRSKVIAAALPHLDGEEKTAKAAEARRYFAAAEAFLQPVRQRLVAIGGLSGSGKTTLAARIAPQFGRAPGAVHLRSDIERKRLAGVGETERLPDSAYASDFTARVFDTLWHKAERALKAGASVIVDAVHATPEERRQVEIVARENGADFVGLWLEAPIETLIDRVRHRSNDASDATAEIVRRQTGYKIGEIAWPHITVTGSVDDSVARALKTLGFSSDR</sequence>
<dbReference type="Gene3D" id="3.40.50.300">
    <property type="entry name" value="P-loop containing nucleotide triphosphate hydrolases"/>
    <property type="match status" value="1"/>
</dbReference>
<dbReference type="SUPFAM" id="SSF56112">
    <property type="entry name" value="Protein kinase-like (PK-like)"/>
    <property type="match status" value="1"/>
</dbReference>
<reference evidence="2 3" key="1">
    <citation type="submission" date="2016-10" db="EMBL/GenBank/DDBJ databases">
        <authorList>
            <person name="de Groot N.N."/>
        </authorList>
    </citation>
    <scope>NUCLEOTIDE SEQUENCE [LARGE SCALE GENOMIC DNA]</scope>
    <source>
        <strain evidence="2 3">DSM 2698</strain>
    </source>
</reference>
<dbReference type="InterPro" id="IPR011009">
    <property type="entry name" value="Kinase-like_dom_sf"/>
</dbReference>
<dbReference type="AlphaFoldDB" id="A0A1G5MTT9"/>
<dbReference type="Gene3D" id="3.90.1200.10">
    <property type="match status" value="1"/>
</dbReference>
<dbReference type="InterPro" id="IPR052732">
    <property type="entry name" value="Cell-binding_unc_protein"/>
</dbReference>
<dbReference type="InterPro" id="IPR002575">
    <property type="entry name" value="Aminoglycoside_PTrfase"/>
</dbReference>
<protein>
    <recommendedName>
        <fullName evidence="1">Aminoglycoside phosphotransferase domain-containing protein</fullName>
    </recommendedName>
</protein>
<feature type="domain" description="Aminoglycoside phosphotransferase" evidence="1">
    <location>
        <begin position="132"/>
        <end position="271"/>
    </location>
</feature>